<keyword evidence="4" id="KW-0949">S-adenosyl-L-methionine</keyword>
<evidence type="ECO:0000256" key="1">
    <source>
        <dbReference type="ARBA" id="ARBA00001933"/>
    </source>
</evidence>
<dbReference type="GO" id="GO:0016847">
    <property type="term" value="F:1-aminocyclopropane-1-carboxylate synthase activity"/>
    <property type="evidence" value="ECO:0007669"/>
    <property type="project" value="UniProtKB-EC"/>
</dbReference>
<dbReference type="SUPFAM" id="SSF53383">
    <property type="entry name" value="PLP-dependent transferases"/>
    <property type="match status" value="1"/>
</dbReference>
<dbReference type="InterPro" id="IPR004838">
    <property type="entry name" value="NHTrfase_class1_PyrdxlP-BS"/>
</dbReference>
<accession>A0AAQ3QCE1</accession>
<dbReference type="PANTHER" id="PTHR43795:SF6">
    <property type="entry name" value="1-AMINOCYCLOPROPANE-1-CARBOXYLATE SYNTHASE 6"/>
    <property type="match status" value="1"/>
</dbReference>
<dbReference type="Gene3D" id="3.40.640.10">
    <property type="entry name" value="Type I PLP-dependent aspartate aminotransferase-like (Major domain)"/>
    <property type="match status" value="1"/>
</dbReference>
<dbReference type="EC" id="4.4.1.14" evidence="8"/>
<organism evidence="11 12">
    <name type="scientific">Canna indica</name>
    <name type="common">Indian-shot</name>
    <dbReference type="NCBI Taxonomy" id="4628"/>
    <lineage>
        <taxon>Eukaryota</taxon>
        <taxon>Viridiplantae</taxon>
        <taxon>Streptophyta</taxon>
        <taxon>Embryophyta</taxon>
        <taxon>Tracheophyta</taxon>
        <taxon>Spermatophyta</taxon>
        <taxon>Magnoliopsida</taxon>
        <taxon>Liliopsida</taxon>
        <taxon>Zingiberales</taxon>
        <taxon>Cannaceae</taxon>
        <taxon>Canna</taxon>
    </lineage>
</organism>
<dbReference type="InterPro" id="IPR050478">
    <property type="entry name" value="Ethylene_sulfur-biosynth"/>
</dbReference>
<dbReference type="AlphaFoldDB" id="A0AAQ3QCE1"/>
<comment type="cofactor">
    <cofactor evidence="1">
        <name>pyridoxal 5'-phosphate</name>
        <dbReference type="ChEBI" id="CHEBI:597326"/>
    </cofactor>
</comment>
<evidence type="ECO:0000313" key="11">
    <source>
        <dbReference type="EMBL" id="WOL07491.1"/>
    </source>
</evidence>
<dbReference type="EMBL" id="CP136894">
    <property type="protein sequence ID" value="WOL07491.1"/>
    <property type="molecule type" value="Genomic_DNA"/>
</dbReference>
<dbReference type="PANTHER" id="PTHR43795">
    <property type="entry name" value="BIFUNCTIONAL ASPARTATE AMINOTRANSFERASE AND GLUTAMATE/ASPARTATE-PREPHENATE AMINOTRANSFERASE-RELATED"/>
    <property type="match status" value="1"/>
</dbReference>
<dbReference type="InterPro" id="IPR015424">
    <property type="entry name" value="PyrdxlP-dep_Trfase"/>
</dbReference>
<keyword evidence="12" id="KW-1185">Reference proteome</keyword>
<evidence type="ECO:0000259" key="10">
    <source>
        <dbReference type="Pfam" id="PF00155"/>
    </source>
</evidence>
<dbReference type="PRINTS" id="PR00753">
    <property type="entry name" value="ACCSYNTHASE"/>
</dbReference>
<dbReference type="PROSITE" id="PS00105">
    <property type="entry name" value="AA_TRANSFER_CLASS_1"/>
    <property type="match status" value="1"/>
</dbReference>
<dbReference type="GO" id="GO:0009693">
    <property type="term" value="P:ethylene biosynthetic process"/>
    <property type="evidence" value="ECO:0007669"/>
    <property type="project" value="UniProtKB-KW"/>
</dbReference>
<evidence type="ECO:0000256" key="7">
    <source>
        <dbReference type="ARBA" id="ARBA00037888"/>
    </source>
</evidence>
<protein>
    <recommendedName>
        <fullName evidence="8">1-aminocyclopropane-1-carboxylate synthase</fullName>
        <ecNumber evidence="8">4.4.1.14</ecNumber>
    </recommendedName>
</protein>
<gene>
    <name evidence="11" type="ORF">Cni_G16233</name>
</gene>
<evidence type="ECO:0000313" key="12">
    <source>
        <dbReference type="Proteomes" id="UP001327560"/>
    </source>
</evidence>
<keyword evidence="3" id="KW-0266">Ethylene biosynthesis</keyword>
<comment type="catalytic activity">
    <reaction evidence="9">
        <text>S-adenosyl-L-methionine = 1-aminocyclopropane-1-carboxylate + S-methyl-5'-thioadenosine + H(+)</text>
        <dbReference type="Rhea" id="RHEA:21744"/>
        <dbReference type="ChEBI" id="CHEBI:15378"/>
        <dbReference type="ChEBI" id="CHEBI:17509"/>
        <dbReference type="ChEBI" id="CHEBI:58360"/>
        <dbReference type="ChEBI" id="CHEBI:59789"/>
        <dbReference type="EC" id="4.4.1.14"/>
    </reaction>
</comment>
<evidence type="ECO:0000256" key="8">
    <source>
        <dbReference type="ARBA" id="ARBA00039053"/>
    </source>
</evidence>
<comment type="similarity">
    <text evidence="2">Belongs to the class-I pyridoxal-phosphate-dependent aminotransferase family.</text>
</comment>
<name>A0AAQ3QCE1_9LILI</name>
<dbReference type="Gene3D" id="3.90.1150.10">
    <property type="entry name" value="Aspartate Aminotransferase, domain 1"/>
    <property type="match status" value="1"/>
</dbReference>
<dbReference type="InterPro" id="IPR015422">
    <property type="entry name" value="PyrdxlP-dep_Trfase_small"/>
</dbReference>
<evidence type="ECO:0000256" key="3">
    <source>
        <dbReference type="ARBA" id="ARBA00022666"/>
    </source>
</evidence>
<evidence type="ECO:0000256" key="6">
    <source>
        <dbReference type="ARBA" id="ARBA00023239"/>
    </source>
</evidence>
<dbReference type="InterPro" id="IPR015421">
    <property type="entry name" value="PyrdxlP-dep_Trfase_major"/>
</dbReference>
<dbReference type="CDD" id="cd00609">
    <property type="entry name" value="AAT_like"/>
    <property type="match status" value="1"/>
</dbReference>
<evidence type="ECO:0000256" key="5">
    <source>
        <dbReference type="ARBA" id="ARBA00022898"/>
    </source>
</evidence>
<dbReference type="Pfam" id="PF00155">
    <property type="entry name" value="Aminotran_1_2"/>
    <property type="match status" value="1"/>
</dbReference>
<dbReference type="InterPro" id="IPR004839">
    <property type="entry name" value="Aminotransferase_I/II_large"/>
</dbReference>
<evidence type="ECO:0000256" key="4">
    <source>
        <dbReference type="ARBA" id="ARBA00022691"/>
    </source>
</evidence>
<evidence type="ECO:0000256" key="2">
    <source>
        <dbReference type="ARBA" id="ARBA00007441"/>
    </source>
</evidence>
<reference evidence="11 12" key="1">
    <citation type="submission" date="2023-10" db="EMBL/GenBank/DDBJ databases">
        <title>Chromosome-scale genome assembly provides insights into flower coloration mechanisms of Canna indica.</title>
        <authorList>
            <person name="Li C."/>
        </authorList>
    </citation>
    <scope>NUCLEOTIDE SEQUENCE [LARGE SCALE GENOMIC DNA]</scope>
    <source>
        <tissue evidence="11">Flower</tissue>
    </source>
</reference>
<sequence length="493" mass="55344">MGIHHVDEINSSCLLLSRVATNDGHGENSSYFDGWKAYDSNPFHPTRNPEGVIQMGLAEHQLCLGTMQEWIRKNPKASICTEEGLSQFKDIANFQDYHGLPQFRKAIAKFMGKVRGGRAEFDADRVVMSGGATGAQETLAFCLANPGEAFLIPTPYYPAFDRDFRWRTGVQLLPIHCHSINNFKITETALMTAYRRALKSNIKVKGILVTNPSNPLGTTMDRATLRTLARFANENNIHLICDEIFGGTVFDGPEFASISTVLEDDPRLNRDLFHIAYSLSKDLGVPGFRVGIIYSYNDAVVSCARKMSSFGLVSTQTQHLLAAMLGDDEFTTKLLAESRRQLSRRHAVFTSGLERVGIRCLESNAGLFFWMNLKHLLKAATVEAELELWRVIIHKVKLNISPGSAFHCSEPGWFRVCFANMDDGTMEVALRRIRAFVYEANERGTTSAQTTKNKKRFDRTLRLSLPRRFDHDLMTTMTPRLMSPHSPLVKAAN</sequence>
<keyword evidence="5" id="KW-0663">Pyridoxal phosphate</keyword>
<comment type="pathway">
    <text evidence="7">Alkene biosynthesis; ethylene biosynthesis via S-adenosyl-L-methionine; ethylene from S-adenosyl-L-methionine: step 1/2.</text>
</comment>
<evidence type="ECO:0000256" key="9">
    <source>
        <dbReference type="ARBA" id="ARBA00049554"/>
    </source>
</evidence>
<dbReference type="GO" id="GO:0030170">
    <property type="term" value="F:pyridoxal phosphate binding"/>
    <property type="evidence" value="ECO:0007669"/>
    <property type="project" value="InterPro"/>
</dbReference>
<proteinExistence type="inferred from homology"/>
<feature type="domain" description="Aminotransferase class I/classII large" evidence="10">
    <location>
        <begin position="53"/>
        <end position="433"/>
    </location>
</feature>
<dbReference type="Proteomes" id="UP001327560">
    <property type="component" value="Chromosome 5"/>
</dbReference>
<dbReference type="GO" id="GO:0008483">
    <property type="term" value="F:transaminase activity"/>
    <property type="evidence" value="ECO:0007669"/>
    <property type="project" value="TreeGrafter"/>
</dbReference>
<keyword evidence="6" id="KW-0456">Lyase</keyword>